<evidence type="ECO:0000313" key="1">
    <source>
        <dbReference type="EMBL" id="KAI8567211.1"/>
    </source>
</evidence>
<sequence length="1032" mass="112826">MGGSATLVLCASVAFYYYVSLLGLVVIVRAQNGTTPASEVSALNSVFSQWGISATNSVTAWNISGEPCSGGAVDSTSIETTNGDYNPGIKCRCDGTTCTIITLKVYAFSVRGGIPDELWSLTNLSNLSLGINSLSGEVPKELGNLMNLIVLSFSSNNFSGHLPPELGKLTKLQQLYIDSSGVSGPIPSTYANLQNLQTLWGSDNELNGSIPEFIGNWSQLNDLRFQGNSFEGPIPPSFSNLTKLTSLMISDLSNGSSTSLEFLKDMTSLNTLILRNNNISSSFPSNIGDYQSLSLLDLSFNNLAGQIPDSLFNLSALSCLFLGNNKLNGTLPAQKSTSLQNILGGDMDIYCENLYLNKVVSTDVDVSYNELSGSFPSWIEQGLQLNLVANNFTIESANNSVMPSGLSCLQRNFPCNRNPPIYSSFAIKCGGPQITASNQIVYERDNQTLGPATYNVTSTNRWAVSNVGRFINSNNPQYQSFSSQQFTNTLDSELFQTARNSPGSLRYYGLGLENGNYNVTLQFAEIVIPNPSSWQSLGRRVFDIYIQGNLVLEDFDIKKEAGGVSYRAVEKEFTAQVSENYLEIHLFWAGKGTCCIPDQGTYGPSISAISAVPDFIPTVSNNPPSSPKSKTGLIVGIVVPVGVVSFLSVLVLWCFVKRRKRPGWDDDQELLGMDARPYTFSYAELKAATEDFNPANKLGEGGFGPVFKGTLNDGRVIAVKQLSVASHQGKSQFIAEIATISAVQHRNLVKLYGCCIEGDKRLLVYEYLENKSLDQALFGKTSLYLNWPIRFDICLGVARGLAYLHEESRVRIVHRDVKASNILLDSDLNPKISDFGLAKLYDDKKTHISTRVAGTIGYLAPEYAMRGHLTEKADVFGFGVVALEIVSGRLNSDSNLEEEKIYLLEWAWRLHENDREVELVDSTLLEFDEEEVKRVIGVALLCTQTSPQLRPSMSRAVAMLSGDIEVSVVTTRPGYLTDWKFNDMTSFMTTDTPSGENKHSLFSSSSATTTADPGHSPINVAHQVEEVIREGR</sequence>
<evidence type="ECO:0000313" key="2">
    <source>
        <dbReference type="Proteomes" id="UP001062846"/>
    </source>
</evidence>
<reference evidence="1" key="1">
    <citation type="submission" date="2022-02" db="EMBL/GenBank/DDBJ databases">
        <title>Plant Genome Project.</title>
        <authorList>
            <person name="Zhang R.-G."/>
        </authorList>
    </citation>
    <scope>NUCLEOTIDE SEQUENCE</scope>
    <source>
        <strain evidence="1">AT1</strain>
    </source>
</reference>
<dbReference type="Proteomes" id="UP001062846">
    <property type="component" value="Chromosome 2"/>
</dbReference>
<proteinExistence type="predicted"/>
<keyword evidence="2" id="KW-1185">Reference proteome</keyword>
<comment type="caution">
    <text evidence="1">The sequence shown here is derived from an EMBL/GenBank/DDBJ whole genome shotgun (WGS) entry which is preliminary data.</text>
</comment>
<protein>
    <submittedName>
        <fullName evidence="1">Uncharacterized protein</fullName>
    </submittedName>
</protein>
<organism evidence="1 2">
    <name type="scientific">Rhododendron molle</name>
    <name type="common">Chinese azalea</name>
    <name type="synonym">Azalea mollis</name>
    <dbReference type="NCBI Taxonomy" id="49168"/>
    <lineage>
        <taxon>Eukaryota</taxon>
        <taxon>Viridiplantae</taxon>
        <taxon>Streptophyta</taxon>
        <taxon>Embryophyta</taxon>
        <taxon>Tracheophyta</taxon>
        <taxon>Spermatophyta</taxon>
        <taxon>Magnoliopsida</taxon>
        <taxon>eudicotyledons</taxon>
        <taxon>Gunneridae</taxon>
        <taxon>Pentapetalae</taxon>
        <taxon>asterids</taxon>
        <taxon>Ericales</taxon>
        <taxon>Ericaceae</taxon>
        <taxon>Ericoideae</taxon>
        <taxon>Rhodoreae</taxon>
        <taxon>Rhododendron</taxon>
    </lineage>
</organism>
<dbReference type="EMBL" id="CM046389">
    <property type="protein sequence ID" value="KAI8567211.1"/>
    <property type="molecule type" value="Genomic_DNA"/>
</dbReference>
<gene>
    <name evidence="1" type="ORF">RHMOL_Rhmol02G0103200</name>
</gene>
<accession>A0ACC0PPY4</accession>
<name>A0ACC0PPY4_RHOML</name>